<proteinExistence type="predicted"/>
<dbReference type="EMBL" id="PP511876">
    <property type="protein sequence ID" value="XCD08464.1"/>
    <property type="molecule type" value="Genomic_DNA"/>
</dbReference>
<reference evidence="1" key="1">
    <citation type="submission" date="2024-03" db="EMBL/GenBank/DDBJ databases">
        <title>Diverse circular DNA viruses in blood, oral, and fecal samples of captive lemurs.</title>
        <authorList>
            <person name="Paietta E.N."/>
            <person name="Kraberger S."/>
            <person name="Lund M.C."/>
            <person name="Custer J.M."/>
            <person name="Vargas K.M."/>
            <person name="Ehmke E.E."/>
            <person name="Yoder A.D."/>
            <person name="Varsani A."/>
        </authorList>
    </citation>
    <scope>NUCLEOTIDE SEQUENCE</scope>
    <source>
        <strain evidence="1">Duke_30FF_63</strain>
    </source>
</reference>
<organism evidence="1">
    <name type="scientific">Dulem virus 42</name>
    <dbReference type="NCBI Taxonomy" id="3145760"/>
    <lineage>
        <taxon>Viruses</taxon>
        <taxon>Duplodnaviria</taxon>
        <taxon>Heunggongvirae</taxon>
        <taxon>Uroviricota</taxon>
        <taxon>Caudoviricetes</taxon>
    </lineage>
</organism>
<name>A0AAU8B7Y8_9CAUD</name>
<protein>
    <submittedName>
        <fullName evidence="1">Terminase</fullName>
    </submittedName>
</protein>
<evidence type="ECO:0000313" key="1">
    <source>
        <dbReference type="EMBL" id="XCD08464.1"/>
    </source>
</evidence>
<sequence>MESLGDDGKQKFMDEYGNSRKELAVQELINQRNKIKDGGASQTSIDRFISERPLKPQEAVLELGKNIFPRKLLMD</sequence>
<accession>A0AAU8B7Y8</accession>